<evidence type="ECO:0000313" key="2">
    <source>
        <dbReference type="EMBL" id="KAG9464435.1"/>
    </source>
</evidence>
<protein>
    <submittedName>
        <fullName evidence="2">Uncharacterized protein</fullName>
    </submittedName>
</protein>
<gene>
    <name evidence="2" type="ORF">GDO78_019927</name>
</gene>
<comment type="caution">
    <text evidence="2">The sequence shown here is derived from an EMBL/GenBank/DDBJ whole genome shotgun (WGS) entry which is preliminary data.</text>
</comment>
<dbReference type="AlphaFoldDB" id="A0A8J6BIX0"/>
<organism evidence="2 3">
    <name type="scientific">Eleutherodactylus coqui</name>
    <name type="common">Puerto Rican coqui</name>
    <dbReference type="NCBI Taxonomy" id="57060"/>
    <lineage>
        <taxon>Eukaryota</taxon>
        <taxon>Metazoa</taxon>
        <taxon>Chordata</taxon>
        <taxon>Craniata</taxon>
        <taxon>Vertebrata</taxon>
        <taxon>Euteleostomi</taxon>
        <taxon>Amphibia</taxon>
        <taxon>Batrachia</taxon>
        <taxon>Anura</taxon>
        <taxon>Neobatrachia</taxon>
        <taxon>Hyloidea</taxon>
        <taxon>Eleutherodactylidae</taxon>
        <taxon>Eleutherodactylinae</taxon>
        <taxon>Eleutherodactylus</taxon>
        <taxon>Eleutherodactylus</taxon>
    </lineage>
</organism>
<name>A0A8J6BIX0_ELECQ</name>
<dbReference type="Proteomes" id="UP000770717">
    <property type="component" value="Unassembled WGS sequence"/>
</dbReference>
<accession>A0A8J6BIX0</accession>
<proteinExistence type="predicted"/>
<feature type="compositionally biased region" description="Basic and acidic residues" evidence="1">
    <location>
        <begin position="62"/>
        <end position="73"/>
    </location>
</feature>
<dbReference type="EMBL" id="WNTK01004421">
    <property type="protein sequence ID" value="KAG9464435.1"/>
    <property type="molecule type" value="Genomic_DNA"/>
</dbReference>
<evidence type="ECO:0000256" key="1">
    <source>
        <dbReference type="SAM" id="MobiDB-lite"/>
    </source>
</evidence>
<keyword evidence="3" id="KW-1185">Reference proteome</keyword>
<feature type="region of interest" description="Disordered" evidence="1">
    <location>
        <begin position="98"/>
        <end position="120"/>
    </location>
</feature>
<sequence>MTVEFGHHQIVSNWEKKQKTFDQFLGEDKTMPAKYAEKWFDKDTEKMRAEQQIKGEQSYEVQDTKEKAEGEAAELRKPLERQRLKEVSETVFEEYNVKEVGKNSKTESVEADSTQRPEEM</sequence>
<reference evidence="2" key="1">
    <citation type="thesis" date="2020" institute="ProQuest LLC" country="789 East Eisenhower Parkway, Ann Arbor, MI, USA">
        <title>Comparative Genomics and Chromosome Evolution.</title>
        <authorList>
            <person name="Mudd A.B."/>
        </authorList>
    </citation>
    <scope>NUCLEOTIDE SEQUENCE</scope>
    <source>
        <strain evidence="2">HN-11 Male</strain>
        <tissue evidence="2">Kidney and liver</tissue>
    </source>
</reference>
<feature type="region of interest" description="Disordered" evidence="1">
    <location>
        <begin position="51"/>
        <end position="73"/>
    </location>
</feature>
<evidence type="ECO:0000313" key="3">
    <source>
        <dbReference type="Proteomes" id="UP000770717"/>
    </source>
</evidence>